<dbReference type="FunCoup" id="A0A200Q5P6">
    <property type="interactions" value="285"/>
</dbReference>
<evidence type="ECO:0000256" key="4">
    <source>
        <dbReference type="ARBA" id="ARBA00022968"/>
    </source>
</evidence>
<evidence type="ECO:0000256" key="5">
    <source>
        <dbReference type="ARBA" id="ARBA00023034"/>
    </source>
</evidence>
<dbReference type="OrthoDB" id="1924787at2759"/>
<dbReference type="EMBL" id="MVGT01003002">
    <property type="protein sequence ID" value="OVA05805.1"/>
    <property type="molecule type" value="Genomic_DNA"/>
</dbReference>
<dbReference type="InterPro" id="IPR004263">
    <property type="entry name" value="Exostosin"/>
</dbReference>
<dbReference type="InParanoid" id="A0A200Q5P6"/>
<evidence type="ECO:0000313" key="9">
    <source>
        <dbReference type="Proteomes" id="UP000195402"/>
    </source>
</evidence>
<feature type="chain" id="PRO_5012690607" evidence="6">
    <location>
        <begin position="27"/>
        <end position="447"/>
    </location>
</feature>
<keyword evidence="3" id="KW-0808">Transferase</keyword>
<dbReference type="STRING" id="56857.A0A200Q5P6"/>
<name>A0A200Q5P6_MACCD</name>
<comment type="similarity">
    <text evidence="2">Belongs to the glycosyltransferase 47 family.</text>
</comment>
<reference evidence="8 9" key="1">
    <citation type="journal article" date="2017" name="Mol. Plant">
        <title>The Genome of Medicinal Plant Macleaya cordata Provides New Insights into Benzylisoquinoline Alkaloids Metabolism.</title>
        <authorList>
            <person name="Liu X."/>
            <person name="Liu Y."/>
            <person name="Huang P."/>
            <person name="Ma Y."/>
            <person name="Qing Z."/>
            <person name="Tang Q."/>
            <person name="Cao H."/>
            <person name="Cheng P."/>
            <person name="Zheng Y."/>
            <person name="Yuan Z."/>
            <person name="Zhou Y."/>
            <person name="Liu J."/>
            <person name="Tang Z."/>
            <person name="Zhuo Y."/>
            <person name="Zhang Y."/>
            <person name="Yu L."/>
            <person name="Huang J."/>
            <person name="Yang P."/>
            <person name="Peng Q."/>
            <person name="Zhang J."/>
            <person name="Jiang W."/>
            <person name="Zhang Z."/>
            <person name="Lin K."/>
            <person name="Ro D.K."/>
            <person name="Chen X."/>
            <person name="Xiong X."/>
            <person name="Shang Y."/>
            <person name="Huang S."/>
            <person name="Zeng J."/>
        </authorList>
    </citation>
    <scope>NUCLEOTIDE SEQUENCE [LARGE SCALE GENOMIC DNA]</scope>
    <source>
        <strain evidence="9">cv. BLH2017</strain>
        <tissue evidence="8">Root</tissue>
    </source>
</reference>
<comment type="subcellular location">
    <subcellularLocation>
        <location evidence="1">Golgi apparatus membrane</location>
        <topology evidence="1">Single-pass type II membrane protein</topology>
    </subcellularLocation>
</comment>
<dbReference type="PANTHER" id="PTHR11062:SF58">
    <property type="entry name" value="XYLOGLUCAN GALACTOSYLTRANSFERASE GT19-RELATED"/>
    <property type="match status" value="1"/>
</dbReference>
<keyword evidence="3" id="KW-0328">Glycosyltransferase</keyword>
<protein>
    <submittedName>
        <fullName evidence="8">Exostosin-like</fullName>
    </submittedName>
</protein>
<keyword evidence="4" id="KW-0812">Transmembrane</keyword>
<evidence type="ECO:0000256" key="6">
    <source>
        <dbReference type="SAM" id="SignalP"/>
    </source>
</evidence>
<dbReference type="Proteomes" id="UP000195402">
    <property type="component" value="Unassembled WGS sequence"/>
</dbReference>
<dbReference type="OMA" id="ARAWPWQ"/>
<evidence type="ECO:0000256" key="3">
    <source>
        <dbReference type="ARBA" id="ARBA00022676"/>
    </source>
</evidence>
<evidence type="ECO:0000256" key="2">
    <source>
        <dbReference type="ARBA" id="ARBA00010271"/>
    </source>
</evidence>
<keyword evidence="4" id="KW-0735">Signal-anchor</keyword>
<dbReference type="GO" id="GO:0016757">
    <property type="term" value="F:glycosyltransferase activity"/>
    <property type="evidence" value="ECO:0007669"/>
    <property type="project" value="UniProtKB-KW"/>
</dbReference>
<dbReference type="InterPro" id="IPR040911">
    <property type="entry name" value="Exostosin_GT47"/>
</dbReference>
<gene>
    <name evidence="8" type="ORF">BVC80_1387g4</name>
</gene>
<dbReference type="GO" id="GO:0000139">
    <property type="term" value="C:Golgi membrane"/>
    <property type="evidence" value="ECO:0007669"/>
    <property type="project" value="UniProtKB-SubCell"/>
</dbReference>
<keyword evidence="9" id="KW-1185">Reference proteome</keyword>
<keyword evidence="5" id="KW-0333">Golgi apparatus</keyword>
<organism evidence="8 9">
    <name type="scientific">Macleaya cordata</name>
    <name type="common">Five-seeded plume-poppy</name>
    <name type="synonym">Bocconia cordata</name>
    <dbReference type="NCBI Taxonomy" id="56857"/>
    <lineage>
        <taxon>Eukaryota</taxon>
        <taxon>Viridiplantae</taxon>
        <taxon>Streptophyta</taxon>
        <taxon>Embryophyta</taxon>
        <taxon>Tracheophyta</taxon>
        <taxon>Spermatophyta</taxon>
        <taxon>Magnoliopsida</taxon>
        <taxon>Ranunculales</taxon>
        <taxon>Papaveraceae</taxon>
        <taxon>Papaveroideae</taxon>
        <taxon>Macleaya</taxon>
    </lineage>
</organism>
<comment type="caution">
    <text evidence="8">The sequence shown here is derived from an EMBL/GenBank/DDBJ whole genome shotgun (WGS) entry which is preliminary data.</text>
</comment>
<evidence type="ECO:0000256" key="1">
    <source>
        <dbReference type="ARBA" id="ARBA00004323"/>
    </source>
</evidence>
<dbReference type="PANTHER" id="PTHR11062">
    <property type="entry name" value="EXOSTOSIN HEPARAN SULFATE GLYCOSYLTRANSFERASE -RELATED"/>
    <property type="match status" value="1"/>
</dbReference>
<dbReference type="AlphaFoldDB" id="A0A200Q5P6"/>
<proteinExistence type="inferred from homology"/>
<evidence type="ECO:0000313" key="8">
    <source>
        <dbReference type="EMBL" id="OVA05805.1"/>
    </source>
</evidence>
<feature type="domain" description="Exostosin GT47" evidence="7">
    <location>
        <begin position="38"/>
        <end position="376"/>
    </location>
</feature>
<sequence length="447" mass="51511">MSFTSNLIFFLIFFLFFIIFIDLVQSQQILSDPDSDECKGKWVHVRKLPSSFNLDLLVNCSNYPIYDDFCPYLANHGLGHKTHNRSHSWFRTDPFMLELIFHRRILEYPCLTSDPNLADAIYLPYYSGIDALRYLYGPDVNSSSEHGLNLFRFLQQDSPHLWNRNYGFDHFLVMARPAWDFSQPLTHDPPIWGTSFLELPEFFNVTALTLESRAWPWQEQAIPYPTSFHPPNLQLLESWIGRVRRTHRTTLILFAGGGGVSSSPNIRHSIRVECENSTSSNSTINSSITKLCEVVDCSNGVCEHDPIRYMRPMLQSSFCLQPPGDTPTRRSTFDGILAGCIPVFFEDLSAKSQYGWHLLEKQYSEFSVFIPKEEVVLKGLKIIDVLTSIPKSEVRRMREKVIELIPRIIYRRHGDSMGWRTKKDAFDIAVEGAIQRIKSRIPVRSGS</sequence>
<feature type="signal peptide" evidence="6">
    <location>
        <begin position="1"/>
        <end position="26"/>
    </location>
</feature>
<keyword evidence="6" id="KW-0732">Signal</keyword>
<evidence type="ECO:0000259" key="7">
    <source>
        <dbReference type="Pfam" id="PF03016"/>
    </source>
</evidence>
<dbReference type="Pfam" id="PF03016">
    <property type="entry name" value="Exostosin_GT47"/>
    <property type="match status" value="1"/>
</dbReference>
<accession>A0A200Q5P6</accession>